<reference evidence="2 3" key="1">
    <citation type="submission" date="2019-09" db="EMBL/GenBank/DDBJ databases">
        <authorList>
            <person name="Brejova B."/>
        </authorList>
    </citation>
    <scope>NUCLEOTIDE SEQUENCE [LARGE SCALE GENOMIC DNA]</scope>
</reference>
<organism evidence="2 3">
    <name type="scientific">Magnusiomyces paraingens</name>
    <dbReference type="NCBI Taxonomy" id="2606893"/>
    <lineage>
        <taxon>Eukaryota</taxon>
        <taxon>Fungi</taxon>
        <taxon>Dikarya</taxon>
        <taxon>Ascomycota</taxon>
        <taxon>Saccharomycotina</taxon>
        <taxon>Dipodascomycetes</taxon>
        <taxon>Dipodascales</taxon>
        <taxon>Dipodascaceae</taxon>
        <taxon>Magnusiomyces</taxon>
    </lineage>
</organism>
<dbReference type="InterPro" id="IPR025337">
    <property type="entry name" value="Questin_oxidase-like"/>
</dbReference>
<dbReference type="Pfam" id="PF14027">
    <property type="entry name" value="Questin_oxidase"/>
    <property type="match status" value="1"/>
</dbReference>
<evidence type="ECO:0000256" key="1">
    <source>
        <dbReference type="ARBA" id="ARBA00023002"/>
    </source>
</evidence>
<dbReference type="GeneID" id="43579685"/>
<dbReference type="OrthoDB" id="10265971at2759"/>
<keyword evidence="1" id="KW-0560">Oxidoreductase</keyword>
<dbReference type="PANTHER" id="PTHR35870:SF6">
    <property type="entry name" value="MGS207 PROTEIN"/>
    <property type="match status" value="1"/>
</dbReference>
<dbReference type="GO" id="GO:0016491">
    <property type="term" value="F:oxidoreductase activity"/>
    <property type="evidence" value="ECO:0007669"/>
    <property type="project" value="UniProtKB-KW"/>
</dbReference>
<dbReference type="RefSeq" id="XP_031851476.1">
    <property type="nucleotide sequence ID" value="XM_031995585.1"/>
</dbReference>
<keyword evidence="3" id="KW-1185">Reference proteome</keyword>
<dbReference type="Proteomes" id="UP000398389">
    <property type="component" value="Unassembled WGS sequence"/>
</dbReference>
<sequence length="484" mass="55363">MPIPTSANFLEASESIIDFQNFDGTGLKRPSDLPAPTYESRKKLLELLSESHRVYNLLYSQELRYHNHTPHVLISMYYLGCSAQQLEKYFQNIVKSLLLWKDIDSLPVRDETWSEYIADKQHVRGYFDFYSEKSVNTKKKNWKLLVNKYLTKSFSDKQTGKLKRLLDGFFGGLMHTVIHLGYAMELDDENLGIEAITLATTEYNDYGLDKLMGENAVLTRSSLKKESDGPGDSVLHILELIQGDHRFDTGPVIIHPDQFFAGLISKQDLIAEYANKLVITQENLNQVLHELLHAAVLLTFTTYRDEDAEKGQPCYSFFLLHLLTSLHAIIEIWNISFGNQQAKEASQAVIVEDEFVGVVLDYWITFIGVYVFQLRPTFKESRVDVTIEAFGRNRQHMPAQNKVWGEIHQILFGDGTKKVDYDCHILKCIRCLLFVQEYLKDEYGDPSIYSKMAFMMAATMPGKRFVGFPGEDGLMLDIVGGGEK</sequence>
<evidence type="ECO:0000313" key="2">
    <source>
        <dbReference type="EMBL" id="VVT45730.1"/>
    </source>
</evidence>
<dbReference type="EMBL" id="CABVLU010000001">
    <property type="protein sequence ID" value="VVT45730.1"/>
    <property type="molecule type" value="Genomic_DNA"/>
</dbReference>
<dbReference type="AlphaFoldDB" id="A0A5E8B3D1"/>
<protein>
    <submittedName>
        <fullName evidence="2">Uncharacterized protein</fullName>
    </submittedName>
</protein>
<gene>
    <name evidence="2" type="ORF">SAPINGB_P000862</name>
</gene>
<evidence type="ECO:0000313" key="3">
    <source>
        <dbReference type="Proteomes" id="UP000398389"/>
    </source>
</evidence>
<proteinExistence type="predicted"/>
<name>A0A5E8B3D1_9ASCO</name>
<dbReference type="PANTHER" id="PTHR35870">
    <property type="entry name" value="PROTEIN, PUTATIVE (AFU_ORTHOLOGUE AFUA_5G03330)-RELATED"/>
    <property type="match status" value="1"/>
</dbReference>
<accession>A0A5E8B3D1</accession>